<keyword evidence="8" id="KW-1185">Reference proteome</keyword>
<gene>
    <name evidence="7" type="ORF">AOQ84DRAFT_327398</name>
</gene>
<evidence type="ECO:0000256" key="3">
    <source>
        <dbReference type="ARBA" id="ARBA00022989"/>
    </source>
</evidence>
<feature type="region of interest" description="Disordered" evidence="5">
    <location>
        <begin position="387"/>
        <end position="409"/>
    </location>
</feature>
<feature type="compositionally biased region" description="Polar residues" evidence="5">
    <location>
        <begin position="387"/>
        <end position="401"/>
    </location>
</feature>
<evidence type="ECO:0000313" key="8">
    <source>
        <dbReference type="Proteomes" id="UP000250140"/>
    </source>
</evidence>
<feature type="transmembrane region" description="Helical" evidence="6">
    <location>
        <begin position="168"/>
        <end position="190"/>
    </location>
</feature>
<evidence type="ECO:0000256" key="2">
    <source>
        <dbReference type="ARBA" id="ARBA00022692"/>
    </source>
</evidence>
<feature type="transmembrane region" description="Helical" evidence="6">
    <location>
        <begin position="202"/>
        <end position="224"/>
    </location>
</feature>
<dbReference type="Proteomes" id="UP000250140">
    <property type="component" value="Unassembled WGS sequence"/>
</dbReference>
<dbReference type="GO" id="GO:0016020">
    <property type="term" value="C:membrane"/>
    <property type="evidence" value="ECO:0007669"/>
    <property type="project" value="UniProtKB-SubCell"/>
</dbReference>
<proteinExistence type="predicted"/>
<keyword evidence="2 6" id="KW-0812">Transmembrane</keyword>
<dbReference type="InterPro" id="IPR005178">
    <property type="entry name" value="Ostalpha/TMEM184C"/>
</dbReference>
<accession>A0A8E2EPG7</accession>
<evidence type="ECO:0000256" key="1">
    <source>
        <dbReference type="ARBA" id="ARBA00004141"/>
    </source>
</evidence>
<sequence length="409" mass="44987">MSPAAMMSAITARGLFSHGSGSSNHTCPIPVIKQPKIEPIFGKTTFHTFAMYISGATGIVTLSIAAYLIFRHATHYSMPKQQRQIIRIAFLTPWVGLICFLATWLESSAGYFLPAIDLGSAMAIASFLLLLCNYVMSGPNGFDDLFGEGALASGRFGTSSPSWLKRTWYLVLQFVPVSAILWIATAISMAVGTYCATSNKPYFAHIWITIIKGLSTGAAVMTIIKFTRKMKNQLAPHRAMTKLLAFKGIIFVNIFQTLLITILVSSKVIKPTDHLTYRDITVGIPALALSMEMPLFSLLMLWAYSSKPYESTKLRLGFRGGFMGGKAILEALNMTDILSAFVRGPMRLVREQEQAMIREDSMNLMAPPPYGNNLNVGNGFNDPRYSTENNFSQPTQYNGSGRYNGEMGA</sequence>
<feature type="transmembrane region" description="Helical" evidence="6">
    <location>
        <begin position="111"/>
        <end position="132"/>
    </location>
</feature>
<evidence type="ECO:0000256" key="4">
    <source>
        <dbReference type="ARBA" id="ARBA00023136"/>
    </source>
</evidence>
<dbReference type="PANTHER" id="PTHR23423">
    <property type="entry name" value="ORGANIC SOLUTE TRANSPORTER-RELATED"/>
    <property type="match status" value="1"/>
</dbReference>
<keyword evidence="3 6" id="KW-1133">Transmembrane helix</keyword>
<feature type="transmembrane region" description="Helical" evidence="6">
    <location>
        <begin position="244"/>
        <end position="264"/>
    </location>
</feature>
<evidence type="ECO:0000313" key="7">
    <source>
        <dbReference type="EMBL" id="OCL02454.1"/>
    </source>
</evidence>
<dbReference type="Pfam" id="PF03619">
    <property type="entry name" value="Solute_trans_a"/>
    <property type="match status" value="1"/>
</dbReference>
<feature type="transmembrane region" description="Helical" evidence="6">
    <location>
        <begin position="85"/>
        <end position="105"/>
    </location>
</feature>
<comment type="subcellular location">
    <subcellularLocation>
        <location evidence="1">Membrane</location>
        <topology evidence="1">Multi-pass membrane protein</topology>
    </subcellularLocation>
</comment>
<dbReference type="AlphaFoldDB" id="A0A8E2EPG7"/>
<name>A0A8E2EPG7_9PEZI</name>
<dbReference type="OrthoDB" id="5348404at2759"/>
<feature type="transmembrane region" description="Helical" evidence="6">
    <location>
        <begin position="49"/>
        <end position="70"/>
    </location>
</feature>
<protein>
    <submittedName>
        <fullName evidence="7">Uncharacterized protein</fullName>
    </submittedName>
</protein>
<dbReference type="EMBL" id="KV750954">
    <property type="protein sequence ID" value="OCL02454.1"/>
    <property type="molecule type" value="Genomic_DNA"/>
</dbReference>
<keyword evidence="4 6" id="KW-0472">Membrane</keyword>
<organism evidence="7 8">
    <name type="scientific">Glonium stellatum</name>
    <dbReference type="NCBI Taxonomy" id="574774"/>
    <lineage>
        <taxon>Eukaryota</taxon>
        <taxon>Fungi</taxon>
        <taxon>Dikarya</taxon>
        <taxon>Ascomycota</taxon>
        <taxon>Pezizomycotina</taxon>
        <taxon>Dothideomycetes</taxon>
        <taxon>Pleosporomycetidae</taxon>
        <taxon>Gloniales</taxon>
        <taxon>Gloniaceae</taxon>
        <taxon>Glonium</taxon>
    </lineage>
</organism>
<evidence type="ECO:0000256" key="5">
    <source>
        <dbReference type="SAM" id="MobiDB-lite"/>
    </source>
</evidence>
<evidence type="ECO:0000256" key="6">
    <source>
        <dbReference type="SAM" id="Phobius"/>
    </source>
</evidence>
<feature type="transmembrane region" description="Helical" evidence="6">
    <location>
        <begin position="284"/>
        <end position="305"/>
    </location>
</feature>
<reference evidence="7 8" key="1">
    <citation type="journal article" date="2016" name="Nat. Commun.">
        <title>Ectomycorrhizal ecology is imprinted in the genome of the dominant symbiotic fungus Cenococcum geophilum.</title>
        <authorList>
            <consortium name="DOE Joint Genome Institute"/>
            <person name="Peter M."/>
            <person name="Kohler A."/>
            <person name="Ohm R.A."/>
            <person name="Kuo A."/>
            <person name="Krutzmann J."/>
            <person name="Morin E."/>
            <person name="Arend M."/>
            <person name="Barry K.W."/>
            <person name="Binder M."/>
            <person name="Choi C."/>
            <person name="Clum A."/>
            <person name="Copeland A."/>
            <person name="Grisel N."/>
            <person name="Haridas S."/>
            <person name="Kipfer T."/>
            <person name="LaButti K."/>
            <person name="Lindquist E."/>
            <person name="Lipzen A."/>
            <person name="Maire R."/>
            <person name="Meier B."/>
            <person name="Mihaltcheva S."/>
            <person name="Molinier V."/>
            <person name="Murat C."/>
            <person name="Poggeler S."/>
            <person name="Quandt C.A."/>
            <person name="Sperisen C."/>
            <person name="Tritt A."/>
            <person name="Tisserant E."/>
            <person name="Crous P.W."/>
            <person name="Henrissat B."/>
            <person name="Nehls U."/>
            <person name="Egli S."/>
            <person name="Spatafora J.W."/>
            <person name="Grigoriev I.V."/>
            <person name="Martin F.M."/>
        </authorList>
    </citation>
    <scope>NUCLEOTIDE SEQUENCE [LARGE SCALE GENOMIC DNA]</scope>
    <source>
        <strain evidence="7 8">CBS 207.34</strain>
    </source>
</reference>
<dbReference type="SMART" id="SM01417">
    <property type="entry name" value="Solute_trans_a"/>
    <property type="match status" value="1"/>
</dbReference>